<accession>A0A2P2QP14</accession>
<name>A0A2P2QP14_RHIMU</name>
<proteinExistence type="predicted"/>
<organism evidence="1">
    <name type="scientific">Rhizophora mucronata</name>
    <name type="common">Asiatic mangrove</name>
    <dbReference type="NCBI Taxonomy" id="61149"/>
    <lineage>
        <taxon>Eukaryota</taxon>
        <taxon>Viridiplantae</taxon>
        <taxon>Streptophyta</taxon>
        <taxon>Embryophyta</taxon>
        <taxon>Tracheophyta</taxon>
        <taxon>Spermatophyta</taxon>
        <taxon>Magnoliopsida</taxon>
        <taxon>eudicotyledons</taxon>
        <taxon>Gunneridae</taxon>
        <taxon>Pentapetalae</taxon>
        <taxon>rosids</taxon>
        <taxon>fabids</taxon>
        <taxon>Malpighiales</taxon>
        <taxon>Rhizophoraceae</taxon>
        <taxon>Rhizophora</taxon>
    </lineage>
</organism>
<dbReference type="AlphaFoldDB" id="A0A2P2QP14"/>
<protein>
    <submittedName>
        <fullName evidence="1">Uncharacterized protein</fullName>
    </submittedName>
</protein>
<reference evidence="1" key="1">
    <citation type="submission" date="2018-02" db="EMBL/GenBank/DDBJ databases">
        <title>Rhizophora mucronata_Transcriptome.</title>
        <authorList>
            <person name="Meera S.P."/>
            <person name="Sreeshan A."/>
            <person name="Augustine A."/>
        </authorList>
    </citation>
    <scope>NUCLEOTIDE SEQUENCE</scope>
    <source>
        <tissue evidence="1">Leaf</tissue>
    </source>
</reference>
<evidence type="ECO:0000313" key="1">
    <source>
        <dbReference type="EMBL" id="MBX68665.1"/>
    </source>
</evidence>
<sequence length="62" mass="6893">MYVDAKEIQKIAINKAIIQISSLYNMVQKESAASQTICQGSTNSLLEKLKPMPQTFNHGIPQ</sequence>
<dbReference type="EMBL" id="GGEC01088181">
    <property type="protein sequence ID" value="MBX68665.1"/>
    <property type="molecule type" value="Transcribed_RNA"/>
</dbReference>